<dbReference type="InterPro" id="IPR036551">
    <property type="entry name" value="Flavin_trans-like"/>
</dbReference>
<gene>
    <name evidence="7" type="ORF">EV186_107145</name>
</gene>
<dbReference type="GO" id="GO:0032259">
    <property type="term" value="P:methylation"/>
    <property type="evidence" value="ECO:0007669"/>
    <property type="project" value="UniProtKB-KW"/>
</dbReference>
<keyword evidence="1" id="KW-0489">Methyltransferase</keyword>
<dbReference type="PROSITE" id="PS51683">
    <property type="entry name" value="SAM_OMT_II"/>
    <property type="match status" value="1"/>
</dbReference>
<name>A0A4R6S0E1_LABRH</name>
<feature type="domain" description="O-methyltransferase C-terminal" evidence="4">
    <location>
        <begin position="284"/>
        <end position="485"/>
    </location>
</feature>
<evidence type="ECO:0000313" key="8">
    <source>
        <dbReference type="Proteomes" id="UP000295444"/>
    </source>
</evidence>
<dbReference type="GO" id="GO:0008171">
    <property type="term" value="F:O-methyltransferase activity"/>
    <property type="evidence" value="ECO:0007669"/>
    <property type="project" value="InterPro"/>
</dbReference>
<organism evidence="7 8">
    <name type="scientific">Labedaea rhizosphaerae</name>
    <dbReference type="NCBI Taxonomy" id="598644"/>
    <lineage>
        <taxon>Bacteria</taxon>
        <taxon>Bacillati</taxon>
        <taxon>Actinomycetota</taxon>
        <taxon>Actinomycetes</taxon>
        <taxon>Pseudonocardiales</taxon>
        <taxon>Pseudonocardiaceae</taxon>
        <taxon>Labedaea</taxon>
    </lineage>
</organism>
<dbReference type="EMBL" id="SNXZ01000007">
    <property type="protein sequence ID" value="TDP92910.1"/>
    <property type="molecule type" value="Genomic_DNA"/>
</dbReference>
<evidence type="ECO:0000256" key="3">
    <source>
        <dbReference type="ARBA" id="ARBA00022691"/>
    </source>
</evidence>
<dbReference type="SUPFAM" id="SSF46785">
    <property type="entry name" value="Winged helix' DNA-binding domain"/>
    <property type="match status" value="1"/>
</dbReference>
<keyword evidence="3" id="KW-0949">S-adenosyl-L-methionine</keyword>
<dbReference type="CDD" id="cd02440">
    <property type="entry name" value="AdoMet_MTases"/>
    <property type="match status" value="1"/>
</dbReference>
<dbReference type="Gene3D" id="3.40.50.150">
    <property type="entry name" value="Vaccinia Virus protein VP39"/>
    <property type="match status" value="1"/>
</dbReference>
<keyword evidence="8" id="KW-1185">Reference proteome</keyword>
<dbReference type="RefSeq" id="WP_166659425.1">
    <property type="nucleotide sequence ID" value="NZ_SNXZ01000007.1"/>
</dbReference>
<dbReference type="PANTHER" id="PTHR43712:SF2">
    <property type="entry name" value="O-METHYLTRANSFERASE CICE"/>
    <property type="match status" value="1"/>
</dbReference>
<sequence length="507" mass="53507">MSGDRPPRLLVGACGSISVVKLPAQLTALRALGADVKVVLTGSAASFLPVGTVRRFADVVTDDDHVSLARWADLFVVLPCTANTLAAIAQGLTPNSVSTIAIAHRRPLLLFPAMNADMWAAPSVTRNVETLRADGHTVIDPVPAPVYEVASGQVVDGIAPPPVDQVVALVRDRLRGTDSAAAVVAPRLQALIRGYRGTAVVGAAVRLELAEHLGDGELTAADLAGKLGAEPERLRPLLSALVHCGLLAVRDGRYRLTGDGLLLATPAVRTAALAANELAAPAHAHLADAVTGPVTAFERAFGTDVFSYLDADPGLAQVYGDAIATPGLIEAVARRRDHANKHVVDLGGGTGALMAEILRHHDTARGTVVDLPSTVDLARERLRAFGDRVACVAGDFREAVPRDGDLYLLCRVLANWTDDDATRVLERCRAAMPRHAVLYIVEMVRSTDDHDVSHAFGELELHATYGGRLRTVPQWNALLSAAGFAAPRAASLPGGWTILRVEAPDQQ</sequence>
<dbReference type="InterPro" id="IPR036388">
    <property type="entry name" value="WH-like_DNA-bd_sf"/>
</dbReference>
<dbReference type="Proteomes" id="UP000295444">
    <property type="component" value="Unassembled WGS sequence"/>
</dbReference>
<dbReference type="PANTHER" id="PTHR43712">
    <property type="entry name" value="PUTATIVE (AFU_ORTHOLOGUE AFUA_4G14580)-RELATED"/>
    <property type="match status" value="1"/>
</dbReference>
<evidence type="ECO:0000259" key="6">
    <source>
        <dbReference type="Pfam" id="PF08100"/>
    </source>
</evidence>
<reference evidence="7 8" key="1">
    <citation type="submission" date="2019-03" db="EMBL/GenBank/DDBJ databases">
        <title>Genomic Encyclopedia of Type Strains, Phase IV (KMG-IV): sequencing the most valuable type-strain genomes for metagenomic binning, comparative biology and taxonomic classification.</title>
        <authorList>
            <person name="Goeker M."/>
        </authorList>
    </citation>
    <scope>NUCLEOTIDE SEQUENCE [LARGE SCALE GENOMIC DNA]</scope>
    <source>
        <strain evidence="7 8">DSM 45361</strain>
    </source>
</reference>
<accession>A0A4R6S0E1</accession>
<dbReference type="InterPro" id="IPR016461">
    <property type="entry name" value="COMT-like"/>
</dbReference>
<dbReference type="AlphaFoldDB" id="A0A4R6S0E1"/>
<dbReference type="InterPro" id="IPR001077">
    <property type="entry name" value="COMT_C"/>
</dbReference>
<evidence type="ECO:0000259" key="4">
    <source>
        <dbReference type="Pfam" id="PF00891"/>
    </source>
</evidence>
<dbReference type="InterPro" id="IPR003382">
    <property type="entry name" value="Flavoprotein"/>
</dbReference>
<evidence type="ECO:0000256" key="1">
    <source>
        <dbReference type="ARBA" id="ARBA00022603"/>
    </source>
</evidence>
<keyword evidence="2" id="KW-0808">Transferase</keyword>
<dbReference type="Pfam" id="PF00891">
    <property type="entry name" value="Methyltransf_2"/>
    <property type="match status" value="1"/>
</dbReference>
<dbReference type="InterPro" id="IPR036390">
    <property type="entry name" value="WH_DNA-bd_sf"/>
</dbReference>
<dbReference type="InterPro" id="IPR029063">
    <property type="entry name" value="SAM-dependent_MTases_sf"/>
</dbReference>
<protein>
    <submittedName>
        <fullName evidence="7">Flavoprotein</fullName>
    </submittedName>
</protein>
<evidence type="ECO:0000313" key="7">
    <source>
        <dbReference type="EMBL" id="TDP92910.1"/>
    </source>
</evidence>
<dbReference type="InterPro" id="IPR012967">
    <property type="entry name" value="COMT_dimerisation"/>
</dbReference>
<evidence type="ECO:0000256" key="2">
    <source>
        <dbReference type="ARBA" id="ARBA00022679"/>
    </source>
</evidence>
<comment type="caution">
    <text evidence="7">The sequence shown here is derived from an EMBL/GenBank/DDBJ whole genome shotgun (WGS) entry which is preliminary data.</text>
</comment>
<dbReference type="SUPFAM" id="SSF52507">
    <property type="entry name" value="Homo-oligomeric flavin-containing Cys decarboxylases, HFCD"/>
    <property type="match status" value="1"/>
</dbReference>
<evidence type="ECO:0000259" key="5">
    <source>
        <dbReference type="Pfam" id="PF02441"/>
    </source>
</evidence>
<dbReference type="SUPFAM" id="SSF53335">
    <property type="entry name" value="S-adenosyl-L-methionine-dependent methyltransferases"/>
    <property type="match status" value="1"/>
</dbReference>
<dbReference type="Pfam" id="PF08100">
    <property type="entry name" value="Dimerisation"/>
    <property type="match status" value="1"/>
</dbReference>
<dbReference type="Gene3D" id="1.10.10.10">
    <property type="entry name" value="Winged helix-like DNA-binding domain superfamily/Winged helix DNA-binding domain"/>
    <property type="match status" value="1"/>
</dbReference>
<proteinExistence type="predicted"/>
<dbReference type="Gene3D" id="3.40.50.1950">
    <property type="entry name" value="Flavin prenyltransferase-like"/>
    <property type="match status" value="1"/>
</dbReference>
<feature type="domain" description="O-methyltransferase dimerisation" evidence="6">
    <location>
        <begin position="191"/>
        <end position="257"/>
    </location>
</feature>
<feature type="domain" description="Flavoprotein" evidence="5">
    <location>
        <begin position="8"/>
        <end position="140"/>
    </location>
</feature>
<dbReference type="GO" id="GO:0046983">
    <property type="term" value="F:protein dimerization activity"/>
    <property type="evidence" value="ECO:0007669"/>
    <property type="project" value="InterPro"/>
</dbReference>
<dbReference type="Pfam" id="PF02441">
    <property type="entry name" value="Flavoprotein"/>
    <property type="match status" value="1"/>
</dbReference>